<protein>
    <submittedName>
        <fullName evidence="2">Putative salivary secreted peptide</fullName>
    </submittedName>
</protein>
<evidence type="ECO:0000313" key="2">
    <source>
        <dbReference type="EMBL" id="JAB82041.1"/>
    </source>
</evidence>
<sequence length="80" mass="8428">MNAFTAVLVSCLLLTTLVNTISSQPVETEDVSTADSNTEAKFCTDKGSCGPDECCEDSTQGGDMVTRICMKCPATAVEKN</sequence>
<feature type="signal peptide" evidence="1">
    <location>
        <begin position="1"/>
        <end position="23"/>
    </location>
</feature>
<keyword evidence="1" id="KW-0732">Signal</keyword>
<dbReference type="EMBL" id="GANP01002427">
    <property type="protein sequence ID" value="JAB82041.1"/>
    <property type="molecule type" value="mRNA"/>
</dbReference>
<evidence type="ECO:0000256" key="1">
    <source>
        <dbReference type="SAM" id="SignalP"/>
    </source>
</evidence>
<proteinExistence type="evidence at transcript level"/>
<accession>V5IIX5</accession>
<organism evidence="2">
    <name type="scientific">Ixodes ricinus</name>
    <name type="common">Common tick</name>
    <name type="synonym">Acarus ricinus</name>
    <dbReference type="NCBI Taxonomy" id="34613"/>
    <lineage>
        <taxon>Eukaryota</taxon>
        <taxon>Metazoa</taxon>
        <taxon>Ecdysozoa</taxon>
        <taxon>Arthropoda</taxon>
        <taxon>Chelicerata</taxon>
        <taxon>Arachnida</taxon>
        <taxon>Acari</taxon>
        <taxon>Parasitiformes</taxon>
        <taxon>Ixodida</taxon>
        <taxon>Ixodoidea</taxon>
        <taxon>Ixodidae</taxon>
        <taxon>Ixodinae</taxon>
        <taxon>Ixodes</taxon>
    </lineage>
</organism>
<reference evidence="2" key="1">
    <citation type="journal article" date="2015" name="Sci. Rep.">
        <title>Tissue- and time-dependent transcription in Ixodes ricinus salivary glands and midguts when blood feeding on the vertebrate host.</title>
        <authorList>
            <person name="Kotsyfakis M."/>
            <person name="Schwarz A."/>
            <person name="Erhart J."/>
            <person name="Ribeiro J.M."/>
        </authorList>
    </citation>
    <scope>NUCLEOTIDE SEQUENCE</scope>
    <source>
        <tissue evidence="2">Salivary gland and midgut</tissue>
    </source>
</reference>
<name>V5IIX5_IXORI</name>
<dbReference type="AlphaFoldDB" id="V5IIX5"/>
<feature type="chain" id="PRO_5004737175" evidence="1">
    <location>
        <begin position="24"/>
        <end position="80"/>
    </location>
</feature>